<evidence type="ECO:0000256" key="1">
    <source>
        <dbReference type="SAM" id="MobiDB-lite"/>
    </source>
</evidence>
<dbReference type="Proteomes" id="UP000317291">
    <property type="component" value="Unassembled WGS sequence"/>
</dbReference>
<evidence type="ECO:0000313" key="2">
    <source>
        <dbReference type="EMBL" id="TWS17829.1"/>
    </source>
</evidence>
<evidence type="ECO:0000313" key="3">
    <source>
        <dbReference type="Proteomes" id="UP000317291"/>
    </source>
</evidence>
<reference evidence="2 3" key="1">
    <citation type="submission" date="2019-06" db="EMBL/GenBank/DDBJ databases">
        <title>Tsukamurella conjunctivitidis sp. nov., Tsukamurella assacharolytica sp. nov. and Tsukamurella sputae sp. nov. isolated from patients with conjunctivitis, bacteraemia (lymphoma) and respiratory infection (sputum) in Hong Kong.</title>
        <authorList>
            <person name="Teng J.L.L."/>
            <person name="Lee H.H."/>
            <person name="Fong J.Y.H."/>
            <person name="Fok K.M.N."/>
            <person name="Lau S.K.P."/>
            <person name="Woo P.C.Y."/>
        </authorList>
    </citation>
    <scope>NUCLEOTIDE SEQUENCE [LARGE SCALE GENOMIC DNA]</scope>
    <source>
        <strain evidence="2 3">HKU71</strain>
    </source>
</reference>
<proteinExistence type="predicted"/>
<feature type="region of interest" description="Disordered" evidence="1">
    <location>
        <begin position="1"/>
        <end position="50"/>
    </location>
</feature>
<dbReference type="EMBL" id="VIGW01000017">
    <property type="protein sequence ID" value="TWS17829.1"/>
    <property type="molecule type" value="Genomic_DNA"/>
</dbReference>
<comment type="caution">
    <text evidence="2">The sequence shown here is derived from an EMBL/GenBank/DDBJ whole genome shotgun (WGS) entry which is preliminary data.</text>
</comment>
<keyword evidence="3" id="KW-1185">Reference proteome</keyword>
<gene>
    <name evidence="2" type="ORF">FK529_18320</name>
</gene>
<feature type="compositionally biased region" description="Basic and acidic residues" evidence="1">
    <location>
        <begin position="23"/>
        <end position="36"/>
    </location>
</feature>
<accession>A0A5C5R478</accession>
<name>A0A5C5R478_9ACTN</name>
<sequence length="70" mass="7236">MGVPTAGDASPCAQVTRAAAQRVRRDLQHRREDRGAQDPAGDGPAQPEVLETAADCGEARRRAGAVRAGG</sequence>
<protein>
    <submittedName>
        <fullName evidence="2">Uncharacterized protein</fullName>
    </submittedName>
</protein>
<dbReference type="RefSeq" id="WP_146563927.1">
    <property type="nucleotide sequence ID" value="NZ_VIGW01000017.1"/>
</dbReference>
<organism evidence="2 3">
    <name type="scientific">Tsukamurella asaccharolytica</name>
    <dbReference type="NCBI Taxonomy" id="2592067"/>
    <lineage>
        <taxon>Bacteria</taxon>
        <taxon>Bacillati</taxon>
        <taxon>Actinomycetota</taxon>
        <taxon>Actinomycetes</taxon>
        <taxon>Mycobacteriales</taxon>
        <taxon>Tsukamurellaceae</taxon>
        <taxon>Tsukamurella</taxon>
    </lineage>
</organism>
<dbReference type="AlphaFoldDB" id="A0A5C5R478"/>